<feature type="transmembrane region" description="Helical" evidence="6">
    <location>
        <begin position="297"/>
        <end position="315"/>
    </location>
</feature>
<sequence>MSTESADPLRPVGLLRRHRDFRLLWLGETTGKFGSSVTGLAMPLIAITTLHASTFQVSLLSAAGWLPWLLIGLPVGVWVDRMRCRSIMLTTSAVSLVLLLGVPIAARAGILTMSQLLGVALAIGAAGVFFQTAYTAYLPGLLEPADRAEGNAKLHGSASAAQIVGLGSGGAIAQLLGPVNGLLVDAATFLISLCATARIRYREPVRKAAPRRALFREVGDGLRLMTGNAWFRTLTLFGACSNLALTGYQSILAVFLVREVGLDSGVVGALIAAASTGGIVGAALARRVGARIGTARTMLLFEGGLTLPALLIPLTGRGAGLALYVLGGFAVSLGVVGGNVLKSTFQQHHCPPELLSRLSASSSVLNYGTIPVGALAGGLLATELGLRPAMWILTAGVPLAALILWFSPVRHCRDLPTEPMTAREASTAAEDAAAALG</sequence>
<dbReference type="Gene3D" id="1.20.1250.20">
    <property type="entry name" value="MFS general substrate transporter like domains"/>
    <property type="match status" value="1"/>
</dbReference>
<accession>A0ABP5Q6V3</accession>
<feature type="transmembrane region" description="Helical" evidence="6">
    <location>
        <begin position="321"/>
        <end position="341"/>
    </location>
</feature>
<dbReference type="EMBL" id="BAAATR010000001">
    <property type="protein sequence ID" value="GAA2227565.1"/>
    <property type="molecule type" value="Genomic_DNA"/>
</dbReference>
<dbReference type="Pfam" id="PF07690">
    <property type="entry name" value="MFS_1"/>
    <property type="match status" value="1"/>
</dbReference>
<evidence type="ECO:0000256" key="2">
    <source>
        <dbReference type="ARBA" id="ARBA00022475"/>
    </source>
</evidence>
<keyword evidence="3 6" id="KW-0812">Transmembrane</keyword>
<feature type="transmembrane region" description="Helical" evidence="6">
    <location>
        <begin position="86"/>
        <end position="110"/>
    </location>
</feature>
<feature type="transmembrane region" description="Helical" evidence="6">
    <location>
        <begin position="265"/>
        <end position="285"/>
    </location>
</feature>
<evidence type="ECO:0000256" key="4">
    <source>
        <dbReference type="ARBA" id="ARBA00022989"/>
    </source>
</evidence>
<dbReference type="PANTHER" id="PTHR23513">
    <property type="entry name" value="INTEGRAL MEMBRANE EFFLUX PROTEIN-RELATED"/>
    <property type="match status" value="1"/>
</dbReference>
<dbReference type="RefSeq" id="WP_344634378.1">
    <property type="nucleotide sequence ID" value="NZ_BAAATR010000001.1"/>
</dbReference>
<dbReference type="SUPFAM" id="SSF103473">
    <property type="entry name" value="MFS general substrate transporter"/>
    <property type="match status" value="1"/>
</dbReference>
<feature type="transmembrane region" description="Helical" evidence="6">
    <location>
        <begin position="364"/>
        <end position="382"/>
    </location>
</feature>
<evidence type="ECO:0000313" key="8">
    <source>
        <dbReference type="Proteomes" id="UP001500305"/>
    </source>
</evidence>
<dbReference type="InterPro" id="IPR011701">
    <property type="entry name" value="MFS"/>
</dbReference>
<dbReference type="PANTHER" id="PTHR23513:SF6">
    <property type="entry name" value="MAJOR FACILITATOR SUPERFAMILY ASSOCIATED DOMAIN-CONTAINING PROTEIN"/>
    <property type="match status" value="1"/>
</dbReference>
<protein>
    <submittedName>
        <fullName evidence="7">MFS transporter</fullName>
    </submittedName>
</protein>
<keyword evidence="4 6" id="KW-1133">Transmembrane helix</keyword>
<keyword evidence="8" id="KW-1185">Reference proteome</keyword>
<feature type="transmembrane region" description="Helical" evidence="6">
    <location>
        <begin position="182"/>
        <end position="201"/>
    </location>
</feature>
<dbReference type="Proteomes" id="UP001500305">
    <property type="component" value="Unassembled WGS sequence"/>
</dbReference>
<dbReference type="CDD" id="cd06173">
    <property type="entry name" value="MFS_MefA_like"/>
    <property type="match status" value="1"/>
</dbReference>
<feature type="transmembrane region" description="Helical" evidence="6">
    <location>
        <begin position="59"/>
        <end position="79"/>
    </location>
</feature>
<evidence type="ECO:0000313" key="7">
    <source>
        <dbReference type="EMBL" id="GAA2227565.1"/>
    </source>
</evidence>
<keyword evidence="5 6" id="KW-0472">Membrane</keyword>
<feature type="transmembrane region" description="Helical" evidence="6">
    <location>
        <begin position="222"/>
        <end position="245"/>
    </location>
</feature>
<gene>
    <name evidence="7" type="ORF">GCM10010430_03880</name>
</gene>
<proteinExistence type="predicted"/>
<feature type="transmembrane region" description="Helical" evidence="6">
    <location>
        <begin position="388"/>
        <end position="406"/>
    </location>
</feature>
<organism evidence="7 8">
    <name type="scientific">Kitasatospora cystarginea</name>
    <dbReference type="NCBI Taxonomy" id="58350"/>
    <lineage>
        <taxon>Bacteria</taxon>
        <taxon>Bacillati</taxon>
        <taxon>Actinomycetota</taxon>
        <taxon>Actinomycetes</taxon>
        <taxon>Kitasatosporales</taxon>
        <taxon>Streptomycetaceae</taxon>
        <taxon>Kitasatospora</taxon>
    </lineage>
</organism>
<evidence type="ECO:0000256" key="6">
    <source>
        <dbReference type="SAM" id="Phobius"/>
    </source>
</evidence>
<name>A0ABP5Q6V3_9ACTN</name>
<reference evidence="8" key="1">
    <citation type="journal article" date="2019" name="Int. J. Syst. Evol. Microbiol.">
        <title>The Global Catalogue of Microorganisms (GCM) 10K type strain sequencing project: providing services to taxonomists for standard genome sequencing and annotation.</title>
        <authorList>
            <consortium name="The Broad Institute Genomics Platform"/>
            <consortium name="The Broad Institute Genome Sequencing Center for Infectious Disease"/>
            <person name="Wu L."/>
            <person name="Ma J."/>
        </authorList>
    </citation>
    <scope>NUCLEOTIDE SEQUENCE [LARGE SCALE GENOMIC DNA]</scope>
    <source>
        <strain evidence="8">JCM 7356</strain>
    </source>
</reference>
<comment type="caution">
    <text evidence="7">The sequence shown here is derived from an EMBL/GenBank/DDBJ whole genome shotgun (WGS) entry which is preliminary data.</text>
</comment>
<comment type="subcellular location">
    <subcellularLocation>
        <location evidence="1">Cell membrane</location>
        <topology evidence="1">Multi-pass membrane protein</topology>
    </subcellularLocation>
</comment>
<evidence type="ECO:0000256" key="1">
    <source>
        <dbReference type="ARBA" id="ARBA00004651"/>
    </source>
</evidence>
<evidence type="ECO:0000256" key="5">
    <source>
        <dbReference type="ARBA" id="ARBA00023136"/>
    </source>
</evidence>
<feature type="transmembrane region" description="Helical" evidence="6">
    <location>
        <begin position="116"/>
        <end position="137"/>
    </location>
</feature>
<dbReference type="InterPro" id="IPR036259">
    <property type="entry name" value="MFS_trans_sf"/>
</dbReference>
<keyword evidence="2" id="KW-1003">Cell membrane</keyword>
<evidence type="ECO:0000256" key="3">
    <source>
        <dbReference type="ARBA" id="ARBA00022692"/>
    </source>
</evidence>